<evidence type="ECO:0000259" key="1">
    <source>
        <dbReference type="PROSITE" id="PS50181"/>
    </source>
</evidence>
<feature type="domain" description="F-box" evidence="1">
    <location>
        <begin position="17"/>
        <end position="61"/>
    </location>
</feature>
<dbReference type="Gene3D" id="1.20.1280.50">
    <property type="match status" value="1"/>
</dbReference>
<sequence length="95" mass="10784">MHAKRPKLSTLSASNKPVQMNSLSDDNLKKIFELLPAKNRFSLELVCHRWGDLAKQSWSNYTVLNSEDSTFFKSKSGAQVENFVENTAHIFVTPL</sequence>
<dbReference type="SUPFAM" id="SSF81383">
    <property type="entry name" value="F-box domain"/>
    <property type="match status" value="1"/>
</dbReference>
<dbReference type="Proteomes" id="UP000887574">
    <property type="component" value="Unplaced"/>
</dbReference>
<accession>A0A915EKP7</accession>
<reference evidence="3" key="1">
    <citation type="submission" date="2022-11" db="UniProtKB">
        <authorList>
            <consortium name="WormBaseParasite"/>
        </authorList>
    </citation>
    <scope>IDENTIFICATION</scope>
</reference>
<evidence type="ECO:0000313" key="3">
    <source>
        <dbReference type="WBParaSite" id="jg6392"/>
    </source>
</evidence>
<keyword evidence="2" id="KW-1185">Reference proteome</keyword>
<dbReference type="AlphaFoldDB" id="A0A915EKP7"/>
<proteinExistence type="predicted"/>
<dbReference type="PROSITE" id="PS50181">
    <property type="entry name" value="FBOX"/>
    <property type="match status" value="1"/>
</dbReference>
<dbReference type="WBParaSite" id="jg6392">
    <property type="protein sequence ID" value="jg6392"/>
    <property type="gene ID" value="jg6392"/>
</dbReference>
<name>A0A915EKP7_9BILA</name>
<protein>
    <submittedName>
        <fullName evidence="3">F-box domain-containing protein</fullName>
    </submittedName>
</protein>
<dbReference type="InterPro" id="IPR036047">
    <property type="entry name" value="F-box-like_dom_sf"/>
</dbReference>
<organism evidence="2 3">
    <name type="scientific">Ditylenchus dipsaci</name>
    <dbReference type="NCBI Taxonomy" id="166011"/>
    <lineage>
        <taxon>Eukaryota</taxon>
        <taxon>Metazoa</taxon>
        <taxon>Ecdysozoa</taxon>
        <taxon>Nematoda</taxon>
        <taxon>Chromadorea</taxon>
        <taxon>Rhabditida</taxon>
        <taxon>Tylenchina</taxon>
        <taxon>Tylenchomorpha</taxon>
        <taxon>Sphaerularioidea</taxon>
        <taxon>Anguinidae</taxon>
        <taxon>Anguininae</taxon>
        <taxon>Ditylenchus</taxon>
    </lineage>
</organism>
<dbReference type="InterPro" id="IPR001810">
    <property type="entry name" value="F-box_dom"/>
</dbReference>
<dbReference type="Pfam" id="PF00646">
    <property type="entry name" value="F-box"/>
    <property type="match status" value="1"/>
</dbReference>
<evidence type="ECO:0000313" key="2">
    <source>
        <dbReference type="Proteomes" id="UP000887574"/>
    </source>
</evidence>